<reference evidence="8 9" key="1">
    <citation type="submission" date="2019-03" db="EMBL/GenBank/DDBJ databases">
        <title>Genomics of glacier-inhabiting Cryobacterium strains.</title>
        <authorList>
            <person name="Liu Q."/>
            <person name="Xin Y.-H."/>
        </authorList>
    </citation>
    <scope>NUCLEOTIDE SEQUENCE [LARGE SCALE GENOMIC DNA]</scope>
    <source>
        <strain evidence="8 9">Sr59</strain>
    </source>
</reference>
<gene>
    <name evidence="8" type="ORF">E3T61_03505</name>
</gene>
<keyword evidence="4 7" id="KW-0812">Transmembrane</keyword>
<accession>A0A4R9BY89</accession>
<dbReference type="PANTHER" id="PTHR34184">
    <property type="entry name" value="UPF0718 PROTEIN YCGR"/>
    <property type="match status" value="1"/>
</dbReference>
<dbReference type="Pfam" id="PF03773">
    <property type="entry name" value="ArsP_1"/>
    <property type="match status" value="1"/>
</dbReference>
<name>A0A4R9BY89_9MICO</name>
<dbReference type="InterPro" id="IPR052923">
    <property type="entry name" value="UPF0718"/>
</dbReference>
<dbReference type="AlphaFoldDB" id="A0A4R9BY89"/>
<feature type="transmembrane region" description="Helical" evidence="7">
    <location>
        <begin position="127"/>
        <end position="144"/>
    </location>
</feature>
<dbReference type="GO" id="GO:0005886">
    <property type="term" value="C:plasma membrane"/>
    <property type="evidence" value="ECO:0007669"/>
    <property type="project" value="UniProtKB-SubCell"/>
</dbReference>
<keyword evidence="3" id="KW-1003">Cell membrane</keyword>
<protein>
    <submittedName>
        <fullName evidence="8">Permease</fullName>
    </submittedName>
</protein>
<sequence length="349" mass="37230">MHSDRGTSRRVPTGLILGVVLVALAFTVRALSPAFAGWGLPDRAQDTITLALSVIIESAPFVFLGILLSTVVQVWLPHGFITRFLPRQPVLRRASISLLGMFFPVCECGNVPLARGFMVGGFTVPESITFLLAAPILNPVTIITTHQAFGFSDGILITRIVAGFVIANVIGWLYSRHPNPDSLLTRTFSASCAVPDAPGDEHLGHEGHGHAPGRRPGRIERSVDLFTRETAVIMPALFIGSLIAALTQVFVPRSVLLALGSNPVWSVLAMMALAFIVAVCSNVDAFFVLSFGSTFMPGGIASFLTFGAMIDVKMLALMRTTFTTRALVQITALVALMSAAAGLLVNYVA</sequence>
<evidence type="ECO:0000313" key="9">
    <source>
        <dbReference type="Proteomes" id="UP000298468"/>
    </source>
</evidence>
<evidence type="ECO:0000256" key="2">
    <source>
        <dbReference type="ARBA" id="ARBA00006386"/>
    </source>
</evidence>
<feature type="transmembrane region" description="Helical" evidence="7">
    <location>
        <begin position="263"/>
        <end position="289"/>
    </location>
</feature>
<keyword evidence="6 7" id="KW-0472">Membrane</keyword>
<dbReference type="Proteomes" id="UP000298468">
    <property type="component" value="Unassembled WGS sequence"/>
</dbReference>
<evidence type="ECO:0000313" key="8">
    <source>
        <dbReference type="EMBL" id="TFD94073.1"/>
    </source>
</evidence>
<keyword evidence="5 7" id="KW-1133">Transmembrane helix</keyword>
<evidence type="ECO:0000256" key="4">
    <source>
        <dbReference type="ARBA" id="ARBA00022692"/>
    </source>
</evidence>
<organism evidence="8 9">
    <name type="scientific">Cryobacterium lactosi</name>
    <dbReference type="NCBI Taxonomy" id="1259202"/>
    <lineage>
        <taxon>Bacteria</taxon>
        <taxon>Bacillati</taxon>
        <taxon>Actinomycetota</taxon>
        <taxon>Actinomycetes</taxon>
        <taxon>Micrococcales</taxon>
        <taxon>Microbacteriaceae</taxon>
        <taxon>Cryobacterium</taxon>
    </lineage>
</organism>
<feature type="transmembrane region" description="Helical" evidence="7">
    <location>
        <begin position="156"/>
        <end position="174"/>
    </location>
</feature>
<feature type="transmembrane region" description="Helical" evidence="7">
    <location>
        <begin position="231"/>
        <end position="251"/>
    </location>
</feature>
<evidence type="ECO:0000256" key="1">
    <source>
        <dbReference type="ARBA" id="ARBA00004651"/>
    </source>
</evidence>
<dbReference type="EMBL" id="SOHM01000007">
    <property type="protein sequence ID" value="TFD94073.1"/>
    <property type="molecule type" value="Genomic_DNA"/>
</dbReference>
<evidence type="ECO:0000256" key="5">
    <source>
        <dbReference type="ARBA" id="ARBA00022989"/>
    </source>
</evidence>
<evidence type="ECO:0000256" key="6">
    <source>
        <dbReference type="ARBA" id="ARBA00023136"/>
    </source>
</evidence>
<evidence type="ECO:0000256" key="3">
    <source>
        <dbReference type="ARBA" id="ARBA00022475"/>
    </source>
</evidence>
<proteinExistence type="inferred from homology"/>
<feature type="transmembrane region" description="Helical" evidence="7">
    <location>
        <begin position="327"/>
        <end position="348"/>
    </location>
</feature>
<keyword evidence="9" id="KW-1185">Reference proteome</keyword>
<dbReference type="PANTHER" id="PTHR34184:SF4">
    <property type="entry name" value="UPF0718 PROTEIN YCGR"/>
    <property type="match status" value="1"/>
</dbReference>
<dbReference type="OrthoDB" id="9810876at2"/>
<evidence type="ECO:0000256" key="7">
    <source>
        <dbReference type="SAM" id="Phobius"/>
    </source>
</evidence>
<comment type="similarity">
    <text evidence="2">Belongs to the UPF0718 family.</text>
</comment>
<comment type="caution">
    <text evidence="8">The sequence shown here is derived from an EMBL/GenBank/DDBJ whole genome shotgun (WGS) entry which is preliminary data.</text>
</comment>
<feature type="transmembrane region" description="Helical" evidence="7">
    <location>
        <begin position="295"/>
        <end position="315"/>
    </location>
</feature>
<feature type="transmembrane region" description="Helical" evidence="7">
    <location>
        <begin position="54"/>
        <end position="76"/>
    </location>
</feature>
<dbReference type="InterPro" id="IPR005524">
    <property type="entry name" value="DUF318"/>
</dbReference>
<comment type="subcellular location">
    <subcellularLocation>
        <location evidence="1">Cell membrane</location>
        <topology evidence="1">Multi-pass membrane protein</topology>
    </subcellularLocation>
</comment>
<dbReference type="RefSeq" id="WP_134639499.1">
    <property type="nucleotide sequence ID" value="NZ_SOHM01000007.1"/>
</dbReference>